<proteinExistence type="inferred from homology"/>
<dbReference type="InterPro" id="IPR037038">
    <property type="entry name" value="HepT-like_sf"/>
</dbReference>
<organism evidence="5 6">
    <name type="scientific">Laceyella sacchari</name>
    <name type="common">Thermoactinomyces thalpophilus</name>
    <dbReference type="NCBI Taxonomy" id="37482"/>
    <lineage>
        <taxon>Bacteria</taxon>
        <taxon>Bacillati</taxon>
        <taxon>Bacillota</taxon>
        <taxon>Bacilli</taxon>
        <taxon>Bacillales</taxon>
        <taxon>Thermoactinomycetaceae</taxon>
        <taxon>Laceyella</taxon>
    </lineage>
</organism>
<evidence type="ECO:0000313" key="5">
    <source>
        <dbReference type="EMBL" id="UWE04131.1"/>
    </source>
</evidence>
<dbReference type="InterPro" id="IPR008201">
    <property type="entry name" value="HepT-like"/>
</dbReference>
<evidence type="ECO:0000256" key="1">
    <source>
        <dbReference type="ARBA" id="ARBA00022649"/>
    </source>
</evidence>
<protein>
    <submittedName>
        <fullName evidence="5">DUF86 domain-containing protein</fullName>
    </submittedName>
</protein>
<accession>A0ABY5U3A9</accession>
<keyword evidence="1" id="KW-1277">Toxin-antitoxin system</keyword>
<name>A0ABY5U3A9_LACSH</name>
<dbReference type="PANTHER" id="PTHR33397">
    <property type="entry name" value="UPF0331 PROTEIN YUTE"/>
    <property type="match status" value="1"/>
</dbReference>
<keyword evidence="2" id="KW-0540">Nuclease</keyword>
<dbReference type="PANTHER" id="PTHR33397:SF5">
    <property type="entry name" value="RNASE YUTE-RELATED"/>
    <property type="match status" value="1"/>
</dbReference>
<dbReference type="InterPro" id="IPR052379">
    <property type="entry name" value="Type_VII_TA_RNase"/>
</dbReference>
<reference evidence="5" key="1">
    <citation type="submission" date="2022-08" db="EMBL/GenBank/DDBJ databases">
        <title>The complete genome sequence of the thermophilic bacterium Laceyella sacchari FBKL4.010 reveals the basis for tetramethylpyrazine biosynthesis in Moutai-flavor Daqu.</title>
        <authorList>
            <person name="Li D."/>
            <person name="Huang W."/>
            <person name="Wang C."/>
            <person name="Qiu S."/>
        </authorList>
    </citation>
    <scope>NUCLEOTIDE SEQUENCE</scope>
    <source>
        <strain evidence="5">FBKL4.014</strain>
    </source>
</reference>
<dbReference type="Proteomes" id="UP001058650">
    <property type="component" value="Chromosome"/>
</dbReference>
<evidence type="ECO:0000256" key="4">
    <source>
        <dbReference type="ARBA" id="ARBA00024207"/>
    </source>
</evidence>
<keyword evidence="6" id="KW-1185">Reference proteome</keyword>
<comment type="similarity">
    <text evidence="4">Belongs to the HepT RNase toxin family.</text>
</comment>
<gene>
    <name evidence="5" type="ORF">NYR52_02900</name>
</gene>
<dbReference type="Gene3D" id="1.20.120.580">
    <property type="entry name" value="bsu32300-like"/>
    <property type="match status" value="1"/>
</dbReference>
<evidence type="ECO:0000256" key="3">
    <source>
        <dbReference type="ARBA" id="ARBA00022801"/>
    </source>
</evidence>
<keyword evidence="3" id="KW-0378">Hydrolase</keyword>
<dbReference type="RefSeq" id="WP_259436236.1">
    <property type="nucleotide sequence ID" value="NZ_CP103866.1"/>
</dbReference>
<sequence>MVYDVNVKQIKNQLNYLAQCQEVLRRIHPEATGLTEKFAVERALHLAVECMIDIGSVMIDGFIMRDPGGYLDIVDILLDETVISTNVANKLKNHVQLRERLVRYYDKVTWTEVRPVLEDVDWYTSFSAQVESYLKRELGADCLA</sequence>
<dbReference type="Pfam" id="PF01934">
    <property type="entry name" value="HepT-like"/>
    <property type="match status" value="1"/>
</dbReference>
<dbReference type="EMBL" id="CP103866">
    <property type="protein sequence ID" value="UWE04131.1"/>
    <property type="molecule type" value="Genomic_DNA"/>
</dbReference>
<evidence type="ECO:0000313" key="6">
    <source>
        <dbReference type="Proteomes" id="UP001058650"/>
    </source>
</evidence>
<evidence type="ECO:0000256" key="2">
    <source>
        <dbReference type="ARBA" id="ARBA00022722"/>
    </source>
</evidence>